<sequence length="157" mass="18732">MMRMTNDIDIVMELSYSDADRLIKEFGRDFYIPQGRVRDAVTRKFMFNLLHQETLVKIDCVMRKEDEFQKTAFSNRRRIIFTDFDIWTISRDDLILSKLNWAKISRSEMQMRDVAGIVRNGYDKEYVEKWAEKLGVTDLLEECLKLLEENYVDGHDS</sequence>
<dbReference type="SUPFAM" id="SSF81301">
    <property type="entry name" value="Nucleotidyltransferase"/>
    <property type="match status" value="1"/>
</dbReference>
<name>A0AAD8ANK0_BIOPF</name>
<proteinExistence type="predicted"/>
<reference evidence="1" key="1">
    <citation type="journal article" date="2023" name="PLoS Negl. Trop. Dis.">
        <title>A genome sequence for Biomphalaria pfeifferi, the major vector snail for the human-infecting parasite Schistosoma mansoni.</title>
        <authorList>
            <person name="Bu L."/>
            <person name="Lu L."/>
            <person name="Laidemitt M.R."/>
            <person name="Zhang S.M."/>
            <person name="Mutuku M."/>
            <person name="Mkoji G."/>
            <person name="Steinauer M."/>
            <person name="Loker E.S."/>
        </authorList>
    </citation>
    <scope>NUCLEOTIDE SEQUENCE</scope>
    <source>
        <strain evidence="1">KasaAsao</strain>
    </source>
</reference>
<evidence type="ECO:0000313" key="2">
    <source>
        <dbReference type="Proteomes" id="UP001233172"/>
    </source>
</evidence>
<gene>
    <name evidence="1" type="ORF">Bpfe_031171</name>
</gene>
<dbReference type="Proteomes" id="UP001233172">
    <property type="component" value="Unassembled WGS sequence"/>
</dbReference>
<dbReference type="AlphaFoldDB" id="A0AAD8ANK0"/>
<organism evidence="1 2">
    <name type="scientific">Biomphalaria pfeifferi</name>
    <name type="common">Bloodfluke planorb</name>
    <name type="synonym">Freshwater snail</name>
    <dbReference type="NCBI Taxonomy" id="112525"/>
    <lineage>
        <taxon>Eukaryota</taxon>
        <taxon>Metazoa</taxon>
        <taxon>Spiralia</taxon>
        <taxon>Lophotrochozoa</taxon>
        <taxon>Mollusca</taxon>
        <taxon>Gastropoda</taxon>
        <taxon>Heterobranchia</taxon>
        <taxon>Euthyneura</taxon>
        <taxon>Panpulmonata</taxon>
        <taxon>Hygrophila</taxon>
        <taxon>Lymnaeoidea</taxon>
        <taxon>Planorbidae</taxon>
        <taxon>Biomphalaria</taxon>
    </lineage>
</organism>
<dbReference type="EMBL" id="JASAOG010000449">
    <property type="protein sequence ID" value="KAK0039418.1"/>
    <property type="molecule type" value="Genomic_DNA"/>
</dbReference>
<keyword evidence="2" id="KW-1185">Reference proteome</keyword>
<reference evidence="1" key="2">
    <citation type="submission" date="2023-04" db="EMBL/GenBank/DDBJ databases">
        <authorList>
            <person name="Bu L."/>
            <person name="Lu L."/>
            <person name="Laidemitt M.R."/>
            <person name="Zhang S.M."/>
            <person name="Mutuku M."/>
            <person name="Mkoji G."/>
            <person name="Steinauer M."/>
            <person name="Loker E.S."/>
        </authorList>
    </citation>
    <scope>NUCLEOTIDE SEQUENCE</scope>
    <source>
        <strain evidence="1">KasaAsao</strain>
        <tissue evidence="1">Whole Snail</tissue>
    </source>
</reference>
<protein>
    <submittedName>
        <fullName evidence="1">Uncharacterized protein</fullName>
    </submittedName>
</protein>
<evidence type="ECO:0000313" key="1">
    <source>
        <dbReference type="EMBL" id="KAK0039418.1"/>
    </source>
</evidence>
<comment type="caution">
    <text evidence="1">The sequence shown here is derived from an EMBL/GenBank/DDBJ whole genome shotgun (WGS) entry which is preliminary data.</text>
</comment>
<accession>A0AAD8ANK0</accession>
<dbReference type="InterPro" id="IPR043519">
    <property type="entry name" value="NT_sf"/>
</dbReference>